<dbReference type="AlphaFoldDB" id="A0A4R7EVM9"/>
<gene>
    <name evidence="2" type="ORF">C8P70_11657</name>
</gene>
<dbReference type="EMBL" id="SOAG01000016">
    <property type="protein sequence ID" value="TDS57241.1"/>
    <property type="molecule type" value="Genomic_DNA"/>
</dbReference>
<sequence length="329" mass="37643">MKRVILLSAICLSFLTTTLFTSCDKESSNSNLDNPELVGKPYFTVLLKDSAYVRDDVKAQLTNKGALSIVVSKLGKEEKDVLQINLLKFQEGSFPTNVNVAIYLYGEEIDEHFDMATSQDPERPEWKSGMVKINRINKEAKVIDGTFKIEMLPNTLNINHLDNFTIEGEFGNLPYERATSNTSGSFLYTLVDGEPLKDLEINTIHNSDTNQITFNAFNPSYRNQNLKLQFPVDIQLGDYTYEDFSVSYTSLYGVKYFSNNEDSALNGSYLKIDKIEDVFQENKTFKRYYGRFDFKLREDRGTHVLQMTEGEFVARVEIQKPEQPPVIEL</sequence>
<dbReference type="RefSeq" id="WP_133712810.1">
    <property type="nucleotide sequence ID" value="NZ_SOAG01000016.1"/>
</dbReference>
<evidence type="ECO:0000313" key="2">
    <source>
        <dbReference type="EMBL" id="TDS57241.1"/>
    </source>
</evidence>
<protein>
    <submittedName>
        <fullName evidence="2">Uncharacterized protein</fullName>
    </submittedName>
</protein>
<reference evidence="2 3" key="1">
    <citation type="submission" date="2019-03" db="EMBL/GenBank/DDBJ databases">
        <title>Genomic Encyclopedia of Archaeal and Bacterial Type Strains, Phase II (KMG-II): from individual species to whole genera.</title>
        <authorList>
            <person name="Goeker M."/>
        </authorList>
    </citation>
    <scope>NUCLEOTIDE SEQUENCE [LARGE SCALE GENOMIC DNA]</scope>
    <source>
        <strain evidence="2 3">DSM 28213</strain>
    </source>
</reference>
<accession>A0A4R7EVM9</accession>
<dbReference type="PROSITE" id="PS51257">
    <property type="entry name" value="PROKAR_LIPOPROTEIN"/>
    <property type="match status" value="1"/>
</dbReference>
<dbReference type="OrthoDB" id="1447041at2"/>
<keyword evidence="3" id="KW-1185">Reference proteome</keyword>
<feature type="chain" id="PRO_5020973633" evidence="1">
    <location>
        <begin position="22"/>
        <end position="329"/>
    </location>
</feature>
<feature type="signal peptide" evidence="1">
    <location>
        <begin position="1"/>
        <end position="21"/>
    </location>
</feature>
<keyword evidence="1" id="KW-0732">Signal</keyword>
<proteinExistence type="predicted"/>
<comment type="caution">
    <text evidence="2">The sequence shown here is derived from an EMBL/GenBank/DDBJ whole genome shotgun (WGS) entry which is preliminary data.</text>
</comment>
<organism evidence="2 3">
    <name type="scientific">Myroides indicus</name>
    <dbReference type="NCBI Taxonomy" id="1323422"/>
    <lineage>
        <taxon>Bacteria</taxon>
        <taxon>Pseudomonadati</taxon>
        <taxon>Bacteroidota</taxon>
        <taxon>Flavobacteriia</taxon>
        <taxon>Flavobacteriales</taxon>
        <taxon>Flavobacteriaceae</taxon>
        <taxon>Myroides</taxon>
    </lineage>
</organism>
<evidence type="ECO:0000256" key="1">
    <source>
        <dbReference type="SAM" id="SignalP"/>
    </source>
</evidence>
<dbReference type="Proteomes" id="UP000295215">
    <property type="component" value="Unassembled WGS sequence"/>
</dbReference>
<evidence type="ECO:0000313" key="3">
    <source>
        <dbReference type="Proteomes" id="UP000295215"/>
    </source>
</evidence>
<name>A0A4R7EVM9_9FLAO</name>